<gene>
    <name evidence="1" type="ORF">S06H3_34144</name>
</gene>
<sequence>MNHSDTSPSFKFYSKNILKRKIANILLTNLSHLDPKGSGLQAFLKSVCRCFLETGKDMRIYIEGYRHRSMS</sequence>
<protein>
    <submittedName>
        <fullName evidence="1">Uncharacterized protein</fullName>
    </submittedName>
</protein>
<proteinExistence type="predicted"/>
<comment type="caution">
    <text evidence="1">The sequence shown here is derived from an EMBL/GenBank/DDBJ whole genome shotgun (WGS) entry which is preliminary data.</text>
</comment>
<organism evidence="1">
    <name type="scientific">marine sediment metagenome</name>
    <dbReference type="NCBI Taxonomy" id="412755"/>
    <lineage>
        <taxon>unclassified sequences</taxon>
        <taxon>metagenomes</taxon>
        <taxon>ecological metagenomes</taxon>
    </lineage>
</organism>
<name>X1NLC0_9ZZZZ</name>
<dbReference type="EMBL" id="BARV01020461">
    <property type="protein sequence ID" value="GAI27600.1"/>
    <property type="molecule type" value="Genomic_DNA"/>
</dbReference>
<reference evidence="1" key="1">
    <citation type="journal article" date="2014" name="Front. Microbiol.">
        <title>High frequency of phylogenetically diverse reductive dehalogenase-homologous genes in deep subseafloor sedimentary metagenomes.</title>
        <authorList>
            <person name="Kawai M."/>
            <person name="Futagami T."/>
            <person name="Toyoda A."/>
            <person name="Takaki Y."/>
            <person name="Nishi S."/>
            <person name="Hori S."/>
            <person name="Arai W."/>
            <person name="Tsubouchi T."/>
            <person name="Morono Y."/>
            <person name="Uchiyama I."/>
            <person name="Ito T."/>
            <person name="Fujiyama A."/>
            <person name="Inagaki F."/>
            <person name="Takami H."/>
        </authorList>
    </citation>
    <scope>NUCLEOTIDE SEQUENCE</scope>
    <source>
        <strain evidence="1">Expedition CK06-06</strain>
    </source>
</reference>
<dbReference type="AlphaFoldDB" id="X1NLC0"/>
<evidence type="ECO:0000313" key="1">
    <source>
        <dbReference type="EMBL" id="GAI27600.1"/>
    </source>
</evidence>
<accession>X1NLC0</accession>